<dbReference type="KEGG" id="chu:CHU_3639"/>
<keyword evidence="2" id="KW-1185">Reference proteome</keyword>
<reference evidence="1 2" key="1">
    <citation type="journal article" date="2007" name="Appl. Environ. Microbiol.">
        <title>Genome sequence of the cellulolytic gliding bacterium Cytophaga hutchinsonii.</title>
        <authorList>
            <person name="Xie G."/>
            <person name="Bruce D.C."/>
            <person name="Challacombe J.F."/>
            <person name="Chertkov O."/>
            <person name="Detter J.C."/>
            <person name="Gilna P."/>
            <person name="Han C.S."/>
            <person name="Lucas S."/>
            <person name="Misra M."/>
            <person name="Myers G.L."/>
            <person name="Richardson P."/>
            <person name="Tapia R."/>
            <person name="Thayer N."/>
            <person name="Thompson L.S."/>
            <person name="Brettin T.S."/>
            <person name="Henrissat B."/>
            <person name="Wilson D.B."/>
            <person name="McBride M.J."/>
        </authorList>
    </citation>
    <scope>NUCLEOTIDE SEQUENCE [LARGE SCALE GENOMIC DNA]</scope>
    <source>
        <strain evidence="2">ATCC 33406 / DSM 1761 / CIP 103989 / NBRC 15051 / NCIMB 9469 / D465</strain>
    </source>
</reference>
<dbReference type="PROSITE" id="PS51257">
    <property type="entry name" value="PROKAR_LIPOPROTEIN"/>
    <property type="match status" value="1"/>
</dbReference>
<organism evidence="1 2">
    <name type="scientific">Cytophaga hutchinsonii (strain ATCC 33406 / DSM 1761 / CIP 103989 / NBRC 15051 / NCIMB 9469 / D465)</name>
    <dbReference type="NCBI Taxonomy" id="269798"/>
    <lineage>
        <taxon>Bacteria</taxon>
        <taxon>Pseudomonadati</taxon>
        <taxon>Bacteroidota</taxon>
        <taxon>Cytophagia</taxon>
        <taxon>Cytophagales</taxon>
        <taxon>Cytophagaceae</taxon>
        <taxon>Cytophaga</taxon>
    </lineage>
</organism>
<accession>A0A6N4SWE9</accession>
<evidence type="ECO:0000313" key="2">
    <source>
        <dbReference type="Proteomes" id="UP000001822"/>
    </source>
</evidence>
<proteinExistence type="predicted"/>
<gene>
    <name evidence="1" type="ordered locus">CHU_3639</name>
</gene>
<evidence type="ECO:0000313" key="1">
    <source>
        <dbReference type="EMBL" id="ABG60872.1"/>
    </source>
</evidence>
<dbReference type="EMBL" id="CP000383">
    <property type="protein sequence ID" value="ABG60872.1"/>
    <property type="molecule type" value="Genomic_DNA"/>
</dbReference>
<name>A0A6N4SWE9_CYTH3</name>
<sequence length="353" mass="39315">MKKIIYSILLASFPLLIFSCKKTEEEKPVYQQKTKADDASARSEMQRAYDDIETVYNSTEYENASTSSLRTSGTVLPCGKVTFDKKNFTIDYSQSGSNCNPYRVISGSIDVTLISGTTFSDQNAKLKVVFTNYKVLYTNSNQSVIYNGTAYITNASGGSLITLFTNTPNAEVIHKVRGDMTLTFDTTGTNTAVAFTRSWKIFRKRTFQNTPGTETGITFKLEGDTSFASADYFNNGSGGNFTNVSEIGLNTENEKFICDVTTPFKWYDCGPDYYGPYVLKQGKVEYTSYTAKPVYVALGYTKFYWSGEAGYRYDNAVYTYDGSCNSAGYKIDFSLRKASDNSAIYSASSYIPY</sequence>
<dbReference type="RefSeq" id="WP_011586977.1">
    <property type="nucleotide sequence ID" value="NC_008255.1"/>
</dbReference>
<protein>
    <recommendedName>
        <fullName evidence="3">Lipoprotein</fullName>
    </recommendedName>
</protein>
<evidence type="ECO:0008006" key="3">
    <source>
        <dbReference type="Google" id="ProtNLM"/>
    </source>
</evidence>
<dbReference type="Proteomes" id="UP000001822">
    <property type="component" value="Chromosome"/>
</dbReference>
<dbReference type="AlphaFoldDB" id="A0A6N4SWE9"/>